<protein>
    <recommendedName>
        <fullName evidence="4">DUF418 domain-containing protein</fullName>
    </recommendedName>
</protein>
<evidence type="ECO:0000256" key="1">
    <source>
        <dbReference type="SAM" id="Phobius"/>
    </source>
</evidence>
<feature type="transmembrane region" description="Helical" evidence="1">
    <location>
        <begin position="43"/>
        <end position="64"/>
    </location>
</feature>
<name>A0A1F8F4N4_9BACT</name>
<evidence type="ECO:0000313" key="3">
    <source>
        <dbReference type="Proteomes" id="UP000177167"/>
    </source>
</evidence>
<accession>A0A1F8F4N4</accession>
<evidence type="ECO:0008006" key="4">
    <source>
        <dbReference type="Google" id="ProtNLM"/>
    </source>
</evidence>
<keyword evidence="1" id="KW-1133">Transmembrane helix</keyword>
<organism evidence="2 3">
    <name type="scientific">Candidatus Yanofskybacteria bacterium RIFCSPHIGHO2_02_FULL_41_11</name>
    <dbReference type="NCBI Taxonomy" id="1802675"/>
    <lineage>
        <taxon>Bacteria</taxon>
        <taxon>Candidatus Yanofskyibacteriota</taxon>
    </lineage>
</organism>
<dbReference type="Proteomes" id="UP000177167">
    <property type="component" value="Unassembled WGS sequence"/>
</dbReference>
<gene>
    <name evidence="2" type="ORF">A3J46_06225</name>
</gene>
<feature type="transmembrane region" description="Helical" evidence="1">
    <location>
        <begin position="12"/>
        <end position="37"/>
    </location>
</feature>
<reference evidence="2 3" key="1">
    <citation type="journal article" date="2016" name="Nat. Commun.">
        <title>Thousands of microbial genomes shed light on interconnected biogeochemical processes in an aquifer system.</title>
        <authorList>
            <person name="Anantharaman K."/>
            <person name="Brown C.T."/>
            <person name="Hug L.A."/>
            <person name="Sharon I."/>
            <person name="Castelle C.J."/>
            <person name="Probst A.J."/>
            <person name="Thomas B.C."/>
            <person name="Singh A."/>
            <person name="Wilkins M.J."/>
            <person name="Karaoz U."/>
            <person name="Brodie E.L."/>
            <person name="Williams K.H."/>
            <person name="Hubbard S.S."/>
            <person name="Banfield J.F."/>
        </authorList>
    </citation>
    <scope>NUCLEOTIDE SEQUENCE [LARGE SCALE GENOMIC DNA]</scope>
</reference>
<dbReference type="AlphaFoldDB" id="A0A1F8F4N4"/>
<keyword evidence="1" id="KW-0812">Transmembrane</keyword>
<keyword evidence="1" id="KW-0472">Membrane</keyword>
<sequence>MNLIYRIFKVSFFIFLDISGILLGVFLTVLGLAVLFNWQVTNWMGWLLLIIGICAFFLHLGHYFNLKYMRWLFGNNYFIQK</sequence>
<dbReference type="EMBL" id="MGJP01000068">
    <property type="protein sequence ID" value="OGN08115.1"/>
    <property type="molecule type" value="Genomic_DNA"/>
</dbReference>
<comment type="caution">
    <text evidence="2">The sequence shown here is derived from an EMBL/GenBank/DDBJ whole genome shotgun (WGS) entry which is preliminary data.</text>
</comment>
<proteinExistence type="predicted"/>
<evidence type="ECO:0000313" key="2">
    <source>
        <dbReference type="EMBL" id="OGN08115.1"/>
    </source>
</evidence>